<keyword evidence="3" id="KW-1185">Reference proteome</keyword>
<name>A0A5R9B7C6_9MICC</name>
<dbReference type="RefSeq" id="WP_138254193.1">
    <property type="nucleotide sequence ID" value="NZ_VAVZ01000054.1"/>
</dbReference>
<accession>A0A5R9B7C6</accession>
<feature type="compositionally biased region" description="Basic and acidic residues" evidence="1">
    <location>
        <begin position="62"/>
        <end position="73"/>
    </location>
</feature>
<dbReference type="Proteomes" id="UP000310458">
    <property type="component" value="Unassembled WGS sequence"/>
</dbReference>
<comment type="caution">
    <text evidence="2">The sequence shown here is derived from an EMBL/GenBank/DDBJ whole genome shotgun (WGS) entry which is preliminary data.</text>
</comment>
<proteinExistence type="predicted"/>
<feature type="region of interest" description="Disordered" evidence="1">
    <location>
        <begin position="52"/>
        <end position="73"/>
    </location>
</feature>
<protein>
    <submittedName>
        <fullName evidence="2">Uncharacterized protein</fullName>
    </submittedName>
</protein>
<reference evidence="2 3" key="1">
    <citation type="submission" date="2019-05" db="EMBL/GenBank/DDBJ databases">
        <title>Nesterenkonia sp. GY074 isolated from the Southern Atlantic Ocean.</title>
        <authorList>
            <person name="Zhang G."/>
        </authorList>
    </citation>
    <scope>NUCLEOTIDE SEQUENCE [LARGE SCALE GENOMIC DNA]</scope>
    <source>
        <strain evidence="2 3">GY074</strain>
    </source>
</reference>
<dbReference type="AlphaFoldDB" id="A0A5R9B7C6"/>
<evidence type="ECO:0000313" key="2">
    <source>
        <dbReference type="EMBL" id="TLP92926.1"/>
    </source>
</evidence>
<evidence type="ECO:0000256" key="1">
    <source>
        <dbReference type="SAM" id="MobiDB-lite"/>
    </source>
</evidence>
<gene>
    <name evidence="2" type="ORF">FEF26_14195</name>
</gene>
<organism evidence="2 3">
    <name type="scientific">Nesterenkonia salmonea</name>
    <dbReference type="NCBI Taxonomy" id="1804987"/>
    <lineage>
        <taxon>Bacteria</taxon>
        <taxon>Bacillati</taxon>
        <taxon>Actinomycetota</taxon>
        <taxon>Actinomycetes</taxon>
        <taxon>Micrococcales</taxon>
        <taxon>Micrococcaceae</taxon>
        <taxon>Nesterenkonia</taxon>
    </lineage>
</organism>
<evidence type="ECO:0000313" key="3">
    <source>
        <dbReference type="Proteomes" id="UP000310458"/>
    </source>
</evidence>
<dbReference type="EMBL" id="VAVZ01000054">
    <property type="protein sequence ID" value="TLP92926.1"/>
    <property type="molecule type" value="Genomic_DNA"/>
</dbReference>
<sequence length="73" mass="8148">MAAVQSLCWNLGTVTVATEKIVTTDRGIPPKHYLLVMDELWKVLRASEQMVSRPETGTSVIEELRSHDAPANR</sequence>
<dbReference type="OrthoDB" id="9804380at2"/>